<name>A0A8W8NGZ2_MAGGI</name>
<dbReference type="Proteomes" id="UP000005408">
    <property type="component" value="Unassembled WGS sequence"/>
</dbReference>
<sequence length="97" mass="11155">MMEFYHCLCYIYSYETSVSEDDIIRIHDDHGNTIELLGSGGQYLSASSVRSGRYPNPVTNIPRLRKMNVNEDDIFLCAAKILVKYFNDNVEKNRATL</sequence>
<evidence type="ECO:0000313" key="2">
    <source>
        <dbReference type="Proteomes" id="UP000005408"/>
    </source>
</evidence>
<proteinExistence type="predicted"/>
<dbReference type="AlphaFoldDB" id="A0A8W8NGZ2"/>
<dbReference type="EnsemblMetazoa" id="G6138.1">
    <property type="protein sequence ID" value="G6138.1:cds"/>
    <property type="gene ID" value="G6138"/>
</dbReference>
<protein>
    <submittedName>
        <fullName evidence="1">Uncharacterized protein</fullName>
    </submittedName>
</protein>
<evidence type="ECO:0000313" key="1">
    <source>
        <dbReference type="EnsemblMetazoa" id="G6138.1:cds"/>
    </source>
</evidence>
<reference evidence="1" key="1">
    <citation type="submission" date="2022-08" db="UniProtKB">
        <authorList>
            <consortium name="EnsemblMetazoa"/>
        </authorList>
    </citation>
    <scope>IDENTIFICATION</scope>
    <source>
        <strain evidence="1">05x7-T-G4-1.051#20</strain>
    </source>
</reference>
<accession>A0A8W8NGZ2</accession>
<organism evidence="1 2">
    <name type="scientific">Magallana gigas</name>
    <name type="common">Pacific oyster</name>
    <name type="synonym">Crassostrea gigas</name>
    <dbReference type="NCBI Taxonomy" id="29159"/>
    <lineage>
        <taxon>Eukaryota</taxon>
        <taxon>Metazoa</taxon>
        <taxon>Spiralia</taxon>
        <taxon>Lophotrochozoa</taxon>
        <taxon>Mollusca</taxon>
        <taxon>Bivalvia</taxon>
        <taxon>Autobranchia</taxon>
        <taxon>Pteriomorphia</taxon>
        <taxon>Ostreida</taxon>
        <taxon>Ostreoidea</taxon>
        <taxon>Ostreidae</taxon>
        <taxon>Magallana</taxon>
    </lineage>
</organism>
<keyword evidence="2" id="KW-1185">Reference proteome</keyword>